<gene>
    <name evidence="2" type="ORF">B0H64DRAFT_364605</name>
</gene>
<evidence type="ECO:0000313" key="2">
    <source>
        <dbReference type="EMBL" id="KAK3293764.1"/>
    </source>
</evidence>
<feature type="compositionally biased region" description="Basic and acidic residues" evidence="1">
    <location>
        <begin position="194"/>
        <end position="222"/>
    </location>
</feature>
<sequence>MPCRHYNTHGELTELEEQAESASGRHQTTALGIIASIFNNAGLAYALMGGMNFYLRGSGRTTQDVDLAVNRRPSLGHILDLLNNESRPGPNSRMLWASGVARIFVRVNSHVVQLDLKSQSAEGHGMPYAPAVREIADRLSYNKRCEFAEEVGERNPEDEEIVIWAMKLDRSPSPESDGGSQGRSTHGGHGGGNTHHDSRDSRDNRHNRDTRATRERRGDPRESGSGGHGVRERRPAAIPSSRRPTSGRGSDELTSRMQRMHVSSGASGPRAEPRPLSTTIDSYDRPAPEPQRRRRTGGRSEYN</sequence>
<protein>
    <submittedName>
        <fullName evidence="2">Uncharacterized protein</fullName>
    </submittedName>
</protein>
<feature type="compositionally biased region" description="Gly residues" evidence="1">
    <location>
        <begin position="179"/>
        <end position="193"/>
    </location>
</feature>
<feature type="compositionally biased region" description="Low complexity" evidence="1">
    <location>
        <begin position="236"/>
        <end position="248"/>
    </location>
</feature>
<organism evidence="2 3">
    <name type="scientific">Chaetomium fimeti</name>
    <dbReference type="NCBI Taxonomy" id="1854472"/>
    <lineage>
        <taxon>Eukaryota</taxon>
        <taxon>Fungi</taxon>
        <taxon>Dikarya</taxon>
        <taxon>Ascomycota</taxon>
        <taxon>Pezizomycotina</taxon>
        <taxon>Sordariomycetes</taxon>
        <taxon>Sordariomycetidae</taxon>
        <taxon>Sordariales</taxon>
        <taxon>Chaetomiaceae</taxon>
        <taxon>Chaetomium</taxon>
    </lineage>
</organism>
<proteinExistence type="predicted"/>
<feature type="compositionally biased region" description="Basic and acidic residues" evidence="1">
    <location>
        <begin position="282"/>
        <end position="291"/>
    </location>
</feature>
<dbReference type="AlphaFoldDB" id="A0AAE0LR41"/>
<dbReference type="RefSeq" id="XP_062657278.1">
    <property type="nucleotide sequence ID" value="XM_062801841.1"/>
</dbReference>
<dbReference type="Proteomes" id="UP001278766">
    <property type="component" value="Unassembled WGS sequence"/>
</dbReference>
<dbReference type="EMBL" id="JAUEPN010000006">
    <property type="protein sequence ID" value="KAK3293764.1"/>
    <property type="molecule type" value="Genomic_DNA"/>
</dbReference>
<evidence type="ECO:0000256" key="1">
    <source>
        <dbReference type="SAM" id="MobiDB-lite"/>
    </source>
</evidence>
<reference evidence="2" key="2">
    <citation type="submission" date="2023-06" db="EMBL/GenBank/DDBJ databases">
        <authorList>
            <consortium name="Lawrence Berkeley National Laboratory"/>
            <person name="Haridas S."/>
            <person name="Hensen N."/>
            <person name="Bonometti L."/>
            <person name="Westerberg I."/>
            <person name="Brannstrom I.O."/>
            <person name="Guillou S."/>
            <person name="Cros-Aarteil S."/>
            <person name="Calhoun S."/>
            <person name="Kuo A."/>
            <person name="Mondo S."/>
            <person name="Pangilinan J."/>
            <person name="Riley R."/>
            <person name="Labutti K."/>
            <person name="Andreopoulos B."/>
            <person name="Lipzen A."/>
            <person name="Chen C."/>
            <person name="Yanf M."/>
            <person name="Daum C."/>
            <person name="Ng V."/>
            <person name="Clum A."/>
            <person name="Steindorff A."/>
            <person name="Ohm R."/>
            <person name="Martin F."/>
            <person name="Silar P."/>
            <person name="Natvig D."/>
            <person name="Lalanne C."/>
            <person name="Gautier V."/>
            <person name="Ament-Velasquez S.L."/>
            <person name="Kruys A."/>
            <person name="Hutchinson M.I."/>
            <person name="Powell A.J."/>
            <person name="Barry K."/>
            <person name="Miller A.N."/>
            <person name="Grigoriev I.V."/>
            <person name="Debuchy R."/>
            <person name="Gladieux P."/>
            <person name="Thoren M.H."/>
            <person name="Johannesson H."/>
        </authorList>
    </citation>
    <scope>NUCLEOTIDE SEQUENCE</scope>
    <source>
        <strain evidence="2">CBS 168.71</strain>
    </source>
</reference>
<name>A0AAE0LR41_9PEZI</name>
<accession>A0AAE0LR41</accession>
<evidence type="ECO:0000313" key="3">
    <source>
        <dbReference type="Proteomes" id="UP001278766"/>
    </source>
</evidence>
<dbReference type="GeneID" id="87838789"/>
<comment type="caution">
    <text evidence="2">The sequence shown here is derived from an EMBL/GenBank/DDBJ whole genome shotgun (WGS) entry which is preliminary data.</text>
</comment>
<reference evidence="2" key="1">
    <citation type="journal article" date="2023" name="Mol. Phylogenet. Evol.">
        <title>Genome-scale phylogeny and comparative genomics of the fungal order Sordariales.</title>
        <authorList>
            <person name="Hensen N."/>
            <person name="Bonometti L."/>
            <person name="Westerberg I."/>
            <person name="Brannstrom I.O."/>
            <person name="Guillou S."/>
            <person name="Cros-Aarteil S."/>
            <person name="Calhoun S."/>
            <person name="Haridas S."/>
            <person name="Kuo A."/>
            <person name="Mondo S."/>
            <person name="Pangilinan J."/>
            <person name="Riley R."/>
            <person name="LaButti K."/>
            <person name="Andreopoulos B."/>
            <person name="Lipzen A."/>
            <person name="Chen C."/>
            <person name="Yan M."/>
            <person name="Daum C."/>
            <person name="Ng V."/>
            <person name="Clum A."/>
            <person name="Steindorff A."/>
            <person name="Ohm R.A."/>
            <person name="Martin F."/>
            <person name="Silar P."/>
            <person name="Natvig D.O."/>
            <person name="Lalanne C."/>
            <person name="Gautier V."/>
            <person name="Ament-Velasquez S.L."/>
            <person name="Kruys A."/>
            <person name="Hutchinson M.I."/>
            <person name="Powell A.J."/>
            <person name="Barry K."/>
            <person name="Miller A.N."/>
            <person name="Grigoriev I.V."/>
            <person name="Debuchy R."/>
            <person name="Gladieux P."/>
            <person name="Hiltunen Thoren M."/>
            <person name="Johannesson H."/>
        </authorList>
    </citation>
    <scope>NUCLEOTIDE SEQUENCE</scope>
    <source>
        <strain evidence="2">CBS 168.71</strain>
    </source>
</reference>
<dbReference type="SUPFAM" id="SSF81301">
    <property type="entry name" value="Nucleotidyltransferase"/>
    <property type="match status" value="1"/>
</dbReference>
<feature type="region of interest" description="Disordered" evidence="1">
    <location>
        <begin position="169"/>
        <end position="303"/>
    </location>
</feature>
<keyword evidence="3" id="KW-1185">Reference proteome</keyword>
<dbReference type="Gene3D" id="3.30.460.40">
    <property type="match status" value="1"/>
</dbReference>
<dbReference type="InterPro" id="IPR043519">
    <property type="entry name" value="NT_sf"/>
</dbReference>